<dbReference type="PROSITE" id="PS50893">
    <property type="entry name" value="ABC_TRANSPORTER_2"/>
    <property type="match status" value="1"/>
</dbReference>
<dbReference type="Gene3D" id="2.70.50.60">
    <property type="entry name" value="abc- transporter (atp binding component) like domain"/>
    <property type="match status" value="1"/>
</dbReference>
<dbReference type="Proteomes" id="UP000030635">
    <property type="component" value="Chromosome"/>
</dbReference>
<evidence type="ECO:0000256" key="1">
    <source>
        <dbReference type="ARBA" id="ARBA00005417"/>
    </source>
</evidence>
<dbReference type="PANTHER" id="PTHR46743">
    <property type="entry name" value="TEICHOIC ACIDS EXPORT ATP-BINDING PROTEIN TAGH"/>
    <property type="match status" value="1"/>
</dbReference>
<keyword evidence="4" id="KW-0067">ATP-binding</keyword>
<dbReference type="InterPro" id="IPR050683">
    <property type="entry name" value="Bact_Polysacc_Export_ATP-bd"/>
</dbReference>
<keyword evidence="3" id="KW-0547">Nucleotide-binding</keyword>
<dbReference type="CDD" id="cd10147">
    <property type="entry name" value="Wzt_C-like"/>
    <property type="match status" value="1"/>
</dbReference>
<gene>
    <name evidence="6" type="ORF">U729_1132</name>
</gene>
<evidence type="ECO:0000256" key="2">
    <source>
        <dbReference type="ARBA" id="ARBA00022448"/>
    </source>
</evidence>
<dbReference type="Pfam" id="PF00005">
    <property type="entry name" value="ABC_tran"/>
    <property type="match status" value="1"/>
</dbReference>
<proteinExistence type="inferred from homology"/>
<accession>A0A0A7G1H0</accession>
<dbReference type="KEGG" id="cbv:U729_1132"/>
<dbReference type="InterPro" id="IPR015860">
    <property type="entry name" value="ABC_transpr_TagH-like"/>
</dbReference>
<dbReference type="eggNOG" id="COG1134">
    <property type="taxonomic scope" value="Bacteria"/>
</dbReference>
<dbReference type="GO" id="GO:0005524">
    <property type="term" value="F:ATP binding"/>
    <property type="evidence" value="ECO:0007669"/>
    <property type="project" value="UniProtKB-KW"/>
</dbReference>
<protein>
    <submittedName>
        <fullName evidence="6">ABC transporter family protein</fullName>
    </submittedName>
</protein>
<reference evidence="6 7" key="1">
    <citation type="journal article" date="2015" name="Infect. Genet. Evol.">
        <title>Genomic sequences of six botulinum neurotoxin-producing strains representing three clostridial species illustrate the mobility and diversity of botulinum neurotoxin genes.</title>
        <authorList>
            <person name="Smith T.J."/>
            <person name="Hill K.K."/>
            <person name="Xie G."/>
            <person name="Foley B.T."/>
            <person name="Williamson C.H."/>
            <person name="Foster J.T."/>
            <person name="Johnson S.L."/>
            <person name="Chertkov O."/>
            <person name="Teshima H."/>
            <person name="Gibbons H.S."/>
            <person name="Johnsky L.A."/>
            <person name="Karavis M.A."/>
            <person name="Smith L.A."/>
        </authorList>
    </citation>
    <scope>NUCLEOTIDE SEQUENCE [LARGE SCALE GENOMIC DNA]</scope>
    <source>
        <strain evidence="6">Sullivan</strain>
    </source>
</reference>
<keyword evidence="7" id="KW-1185">Reference proteome</keyword>
<dbReference type="SUPFAM" id="SSF52540">
    <property type="entry name" value="P-loop containing nucleoside triphosphate hydrolases"/>
    <property type="match status" value="1"/>
</dbReference>
<dbReference type="Pfam" id="PF14524">
    <property type="entry name" value="Wzt_C"/>
    <property type="match status" value="1"/>
</dbReference>
<dbReference type="EMBL" id="CP006905">
    <property type="protein sequence ID" value="AIY84835.1"/>
    <property type="molecule type" value="Genomic_DNA"/>
</dbReference>
<dbReference type="GO" id="GO:0016887">
    <property type="term" value="F:ATP hydrolysis activity"/>
    <property type="evidence" value="ECO:0007669"/>
    <property type="project" value="InterPro"/>
</dbReference>
<evidence type="ECO:0000256" key="4">
    <source>
        <dbReference type="ARBA" id="ARBA00022840"/>
    </source>
</evidence>
<dbReference type="InterPro" id="IPR017871">
    <property type="entry name" value="ABC_transporter-like_CS"/>
</dbReference>
<name>A0A0A7G1H0_9CLOT</name>
<dbReference type="GO" id="GO:0140359">
    <property type="term" value="F:ABC-type transporter activity"/>
    <property type="evidence" value="ECO:0007669"/>
    <property type="project" value="InterPro"/>
</dbReference>
<dbReference type="InterPro" id="IPR027417">
    <property type="entry name" value="P-loop_NTPase"/>
</dbReference>
<comment type="similarity">
    <text evidence="1">Belongs to the ABC transporter superfamily.</text>
</comment>
<evidence type="ECO:0000259" key="5">
    <source>
        <dbReference type="PROSITE" id="PS50893"/>
    </source>
</evidence>
<evidence type="ECO:0000313" key="6">
    <source>
        <dbReference type="EMBL" id="AIY84835.1"/>
    </source>
</evidence>
<dbReference type="HOGENOM" id="CLU_000604_101_1_9"/>
<organism evidence="6 7">
    <name type="scientific">Clostridium baratii str. Sullivan</name>
    <dbReference type="NCBI Taxonomy" id="1415775"/>
    <lineage>
        <taxon>Bacteria</taxon>
        <taxon>Bacillati</taxon>
        <taxon>Bacillota</taxon>
        <taxon>Clostridia</taxon>
        <taxon>Eubacteriales</taxon>
        <taxon>Clostridiaceae</taxon>
        <taxon>Clostridium</taxon>
    </lineage>
</organism>
<dbReference type="PANTHER" id="PTHR46743:SF2">
    <property type="entry name" value="TEICHOIC ACIDS EXPORT ATP-BINDING PROTEIN TAGH"/>
    <property type="match status" value="1"/>
</dbReference>
<dbReference type="OrthoDB" id="9778870at2"/>
<dbReference type="InterPro" id="IPR003593">
    <property type="entry name" value="AAA+_ATPase"/>
</dbReference>
<dbReference type="InterPro" id="IPR029439">
    <property type="entry name" value="Wzt_C"/>
</dbReference>
<keyword evidence="2" id="KW-0813">Transport</keyword>
<dbReference type="InterPro" id="IPR003439">
    <property type="entry name" value="ABC_transporter-like_ATP-bd"/>
</dbReference>
<evidence type="ECO:0000256" key="3">
    <source>
        <dbReference type="ARBA" id="ARBA00022741"/>
    </source>
</evidence>
<dbReference type="PROSITE" id="PS00211">
    <property type="entry name" value="ABC_TRANSPORTER_1"/>
    <property type="match status" value="1"/>
</dbReference>
<feature type="domain" description="ABC transporter" evidence="5">
    <location>
        <begin position="21"/>
        <end position="243"/>
    </location>
</feature>
<dbReference type="SMART" id="SM00382">
    <property type="entry name" value="AAA"/>
    <property type="match status" value="1"/>
</dbReference>
<dbReference type="GO" id="GO:0016020">
    <property type="term" value="C:membrane"/>
    <property type="evidence" value="ECO:0007669"/>
    <property type="project" value="InterPro"/>
</dbReference>
<dbReference type="RefSeq" id="WP_039312376.1">
    <property type="nucleotide sequence ID" value="NZ_CP006905.1"/>
</dbReference>
<dbReference type="Gene3D" id="3.40.50.300">
    <property type="entry name" value="P-loop containing nucleotide triphosphate hydrolases"/>
    <property type="match status" value="1"/>
</dbReference>
<evidence type="ECO:0000313" key="7">
    <source>
        <dbReference type="Proteomes" id="UP000030635"/>
    </source>
</evidence>
<dbReference type="CDD" id="cd03220">
    <property type="entry name" value="ABC_KpsT_Wzt"/>
    <property type="match status" value="1"/>
</dbReference>
<dbReference type="AlphaFoldDB" id="A0A0A7G1H0"/>
<sequence length="394" mass="44868">MYAIKINNICKTYRIYQKPFQRVLDLMFNKKNYTEYKALQNINVEIEKGEAVGVLGKNGAGKSTLLKIITGVVKPTSGNVDIKGKISAILELNSGFDQELTGYENIYVKGAILGYKKEEIDEKVEEIVEFADIGEHINQPVRTYSSGMKARLGFAISVNVDPDVLIVDEALAVGDDVFKTKCLRKMSEFRKNGKTIFFVSHSLYTVGSFCTKCMWIKDGELVDYGPTQELLPRYENFLKEEKAREEKKKKSQGKSQIDKKAYIEVTNFKFENKGKFKAGEDIVYSFNYEVKQDMPDLKWSFTIRDAATNLIYSSDKMNKDYLIKNSIGKHTLKVKIKNVLLPGKYLLSGELREGTGIFFVGYSNKRSFNIEYNENDNKNGTGLVYIDHDVLNNE</sequence>